<name>A0A8S1J466_9CHLO</name>
<dbReference type="AlphaFoldDB" id="A0A8S1J466"/>
<dbReference type="EMBL" id="CAJHUC010001773">
    <property type="protein sequence ID" value="CAD7702287.1"/>
    <property type="molecule type" value="Genomic_DNA"/>
</dbReference>
<protein>
    <submittedName>
        <fullName evidence="2">Uncharacterized protein</fullName>
    </submittedName>
</protein>
<sequence length="346" mass="38090">MSLPPGTSLGCFHQKVLVPPKAAAVSKILHWTSPQECRGLVPRVHRLLASNSDKSGNEPNKNDNGGSTGSSGRAGPDLLAAGLREAEEVYRQAHRMALQLTRKRLEEQEMHDFHRSQRSGHNAAPDRPTSEPETTGRTSSDTASCVDSQRPNPAQWHEERLVQLLQSKGASRFVGEEIARQLGRDCSPYLDGDLLASKLERLEGILPDVDVIELLAKDASLLDVDLYLAVQNMVALCDHLQGNSVTGVIRSCPKLLRCTDLDGQLCRVMQKLESLLPRWKRTMLVNLVSEYPELIFRLHLHLDKSFSELPIDIQNVLAIGGGGGGSVFRSWKKSSLDDQTPGQQST</sequence>
<accession>A0A8S1J466</accession>
<reference evidence="2" key="1">
    <citation type="submission" date="2020-12" db="EMBL/GenBank/DDBJ databases">
        <authorList>
            <person name="Iha C."/>
        </authorList>
    </citation>
    <scope>NUCLEOTIDE SEQUENCE</scope>
</reference>
<feature type="compositionally biased region" description="Polar residues" evidence="1">
    <location>
        <begin position="50"/>
        <end position="65"/>
    </location>
</feature>
<dbReference type="OrthoDB" id="498004at2759"/>
<comment type="caution">
    <text evidence="2">The sequence shown here is derived from an EMBL/GenBank/DDBJ whole genome shotgun (WGS) entry which is preliminary data.</text>
</comment>
<evidence type="ECO:0000313" key="2">
    <source>
        <dbReference type="EMBL" id="CAD7702287.1"/>
    </source>
</evidence>
<evidence type="ECO:0000256" key="1">
    <source>
        <dbReference type="SAM" id="MobiDB-lite"/>
    </source>
</evidence>
<feature type="compositionally biased region" description="Polar residues" evidence="1">
    <location>
        <begin position="131"/>
        <end position="152"/>
    </location>
</feature>
<proteinExistence type="predicted"/>
<feature type="region of interest" description="Disordered" evidence="1">
    <location>
        <begin position="109"/>
        <end position="153"/>
    </location>
</feature>
<keyword evidence="3" id="KW-1185">Reference proteome</keyword>
<gene>
    <name evidence="2" type="ORF">OSTQU699_LOCUS7644</name>
</gene>
<feature type="region of interest" description="Disordered" evidence="1">
    <location>
        <begin position="50"/>
        <end position="77"/>
    </location>
</feature>
<dbReference type="Proteomes" id="UP000708148">
    <property type="component" value="Unassembled WGS sequence"/>
</dbReference>
<evidence type="ECO:0000313" key="3">
    <source>
        <dbReference type="Proteomes" id="UP000708148"/>
    </source>
</evidence>
<organism evidence="2 3">
    <name type="scientific">Ostreobium quekettii</name>
    <dbReference type="NCBI Taxonomy" id="121088"/>
    <lineage>
        <taxon>Eukaryota</taxon>
        <taxon>Viridiplantae</taxon>
        <taxon>Chlorophyta</taxon>
        <taxon>core chlorophytes</taxon>
        <taxon>Ulvophyceae</taxon>
        <taxon>TCBD clade</taxon>
        <taxon>Bryopsidales</taxon>
        <taxon>Ostreobineae</taxon>
        <taxon>Ostreobiaceae</taxon>
        <taxon>Ostreobium</taxon>
    </lineage>
</organism>